<comment type="caution">
    <text evidence="1">The sequence shown here is derived from an EMBL/GenBank/DDBJ whole genome shotgun (WGS) entry which is preliminary data.</text>
</comment>
<reference evidence="1 2" key="1">
    <citation type="journal article" date="2019" name="Commun. Biol.">
        <title>The bagworm genome reveals a unique fibroin gene that provides high tensile strength.</title>
        <authorList>
            <person name="Kono N."/>
            <person name="Nakamura H."/>
            <person name="Ohtoshi R."/>
            <person name="Tomita M."/>
            <person name="Numata K."/>
            <person name="Arakawa K."/>
        </authorList>
    </citation>
    <scope>NUCLEOTIDE SEQUENCE [LARGE SCALE GENOMIC DNA]</scope>
</reference>
<protein>
    <submittedName>
        <fullName evidence="1">Uncharacterized protein</fullName>
    </submittedName>
</protein>
<gene>
    <name evidence="1" type="ORF">EVAR_64070_1</name>
</gene>
<organism evidence="1 2">
    <name type="scientific">Eumeta variegata</name>
    <name type="common">Bagworm moth</name>
    <name type="synonym">Eumeta japonica</name>
    <dbReference type="NCBI Taxonomy" id="151549"/>
    <lineage>
        <taxon>Eukaryota</taxon>
        <taxon>Metazoa</taxon>
        <taxon>Ecdysozoa</taxon>
        <taxon>Arthropoda</taxon>
        <taxon>Hexapoda</taxon>
        <taxon>Insecta</taxon>
        <taxon>Pterygota</taxon>
        <taxon>Neoptera</taxon>
        <taxon>Endopterygota</taxon>
        <taxon>Lepidoptera</taxon>
        <taxon>Glossata</taxon>
        <taxon>Ditrysia</taxon>
        <taxon>Tineoidea</taxon>
        <taxon>Psychidae</taxon>
        <taxon>Oiketicinae</taxon>
        <taxon>Eumeta</taxon>
    </lineage>
</organism>
<name>A0A4C1ZCF6_EUMVA</name>
<proteinExistence type="predicted"/>
<keyword evidence="2" id="KW-1185">Reference proteome</keyword>
<dbReference type="AlphaFoldDB" id="A0A4C1ZCF6"/>
<dbReference type="Proteomes" id="UP000299102">
    <property type="component" value="Unassembled WGS sequence"/>
</dbReference>
<sequence>MKCPRRDLPAGHLPAAPDPSSWRLIDNGFARYGYLLFECTALFAGHNSIMTLLGNTRWVLTVLRFGPARRAPPSRCAQLIQNSDLPEPFFSPVPTPAQVSDAFYLFTCLRLAPHSLAPLSPAVPARL</sequence>
<accession>A0A4C1ZCF6</accession>
<evidence type="ECO:0000313" key="2">
    <source>
        <dbReference type="Proteomes" id="UP000299102"/>
    </source>
</evidence>
<evidence type="ECO:0000313" key="1">
    <source>
        <dbReference type="EMBL" id="GBP85420.1"/>
    </source>
</evidence>
<dbReference type="EMBL" id="BGZK01001735">
    <property type="protein sequence ID" value="GBP85420.1"/>
    <property type="molecule type" value="Genomic_DNA"/>
</dbReference>